<accession>A0ABP6S4V8</accession>
<keyword evidence="3" id="KW-1185">Reference proteome</keyword>
<dbReference type="EMBL" id="BAAAYL010000001">
    <property type="protein sequence ID" value="GAA3368295.1"/>
    <property type="molecule type" value="Genomic_DNA"/>
</dbReference>
<reference evidence="3" key="1">
    <citation type="journal article" date="2019" name="Int. J. Syst. Evol. Microbiol.">
        <title>The Global Catalogue of Microorganisms (GCM) 10K type strain sequencing project: providing services to taxonomists for standard genome sequencing and annotation.</title>
        <authorList>
            <consortium name="The Broad Institute Genomics Platform"/>
            <consortium name="The Broad Institute Genome Sequencing Center for Infectious Disease"/>
            <person name="Wu L."/>
            <person name="Ma J."/>
        </authorList>
    </citation>
    <scope>NUCLEOTIDE SEQUENCE [LARGE SCALE GENOMIC DNA]</scope>
    <source>
        <strain evidence="3">JCM 9651</strain>
    </source>
</reference>
<evidence type="ECO:0000256" key="1">
    <source>
        <dbReference type="SAM" id="MobiDB-lite"/>
    </source>
</evidence>
<comment type="caution">
    <text evidence="2">The sequence shown here is derived from an EMBL/GenBank/DDBJ whole genome shotgun (WGS) entry which is preliminary data.</text>
</comment>
<protein>
    <submittedName>
        <fullName evidence="2">Uncharacterized protein</fullName>
    </submittedName>
</protein>
<proteinExistence type="predicted"/>
<evidence type="ECO:0000313" key="2">
    <source>
        <dbReference type="EMBL" id="GAA3368295.1"/>
    </source>
</evidence>
<sequence length="109" mass="12059">MRRTGALDATFIVLRQSSNYDTSRTSRGSARQATRGPTGKGDSRTVEHQELLRRTATPMRIKSITRPHLQAAARQATSGSARPLGLPAAPAPVTIRRAQFEQIRKYFPE</sequence>
<feature type="region of interest" description="Disordered" evidence="1">
    <location>
        <begin position="67"/>
        <end position="88"/>
    </location>
</feature>
<feature type="compositionally biased region" description="Polar residues" evidence="1">
    <location>
        <begin position="17"/>
        <end position="32"/>
    </location>
</feature>
<dbReference type="Proteomes" id="UP001499990">
    <property type="component" value="Unassembled WGS sequence"/>
</dbReference>
<gene>
    <name evidence="2" type="ORF">GCM10020367_06090</name>
</gene>
<organism evidence="2 3">
    <name type="scientific">Streptomyces sannanensis</name>
    <dbReference type="NCBI Taxonomy" id="285536"/>
    <lineage>
        <taxon>Bacteria</taxon>
        <taxon>Bacillati</taxon>
        <taxon>Actinomycetota</taxon>
        <taxon>Actinomycetes</taxon>
        <taxon>Kitasatosporales</taxon>
        <taxon>Streptomycetaceae</taxon>
        <taxon>Streptomyces</taxon>
    </lineage>
</organism>
<feature type="region of interest" description="Disordered" evidence="1">
    <location>
        <begin position="17"/>
        <end position="46"/>
    </location>
</feature>
<name>A0ABP6S4V8_9ACTN</name>
<evidence type="ECO:0000313" key="3">
    <source>
        <dbReference type="Proteomes" id="UP001499990"/>
    </source>
</evidence>